<dbReference type="GeneID" id="37144306"/>
<evidence type="ECO:0000313" key="2">
    <source>
        <dbReference type="EMBL" id="PYH81482.1"/>
    </source>
</evidence>
<proteinExistence type="predicted"/>
<keyword evidence="1" id="KW-0472">Membrane</keyword>
<sequence length="106" mass="12525">MQKFRAGDPPYQSVTRARGRRLFCSVRFKVRSGCWMLDVGTKKSDYYSLTLKKDCYLLPPFPYLPFFFSVFLLQITLFCLLPFRLFFFFLPPWFAALPSSLPRVLC</sequence>
<keyword evidence="1" id="KW-1133">Transmembrane helix</keyword>
<keyword evidence="1" id="KW-0812">Transmembrane</keyword>
<reference evidence="2 3" key="1">
    <citation type="submission" date="2016-12" db="EMBL/GenBank/DDBJ databases">
        <title>The genomes of Aspergillus section Nigri reveals drivers in fungal speciation.</title>
        <authorList>
            <consortium name="DOE Joint Genome Institute"/>
            <person name="Vesth T.C."/>
            <person name="Nybo J."/>
            <person name="Theobald S."/>
            <person name="Brandl J."/>
            <person name="Frisvad J.C."/>
            <person name="Nielsen K.F."/>
            <person name="Lyhne E.K."/>
            <person name="Kogle M.E."/>
            <person name="Kuo A."/>
            <person name="Riley R."/>
            <person name="Clum A."/>
            <person name="Nolan M."/>
            <person name="Lipzen A."/>
            <person name="Salamov A."/>
            <person name="Henrissat B."/>
            <person name="Wiebenga A."/>
            <person name="De Vries R.P."/>
            <person name="Grigoriev I.V."/>
            <person name="Mortensen U.H."/>
            <person name="Andersen M.R."/>
            <person name="Baker S.E."/>
        </authorList>
    </citation>
    <scope>NUCLEOTIDE SEQUENCE [LARGE SCALE GENOMIC DNA]</scope>
    <source>
        <strain evidence="2 3">CBS 121591</strain>
    </source>
</reference>
<dbReference type="AlphaFoldDB" id="A0A319DQG6"/>
<gene>
    <name evidence="2" type="ORF">BO82DRAFT_80084</name>
</gene>
<dbReference type="OrthoDB" id="10599566at2759"/>
<protein>
    <recommendedName>
        <fullName evidence="4">Transmembrane protein</fullName>
    </recommendedName>
</protein>
<evidence type="ECO:0000313" key="3">
    <source>
        <dbReference type="Proteomes" id="UP000248340"/>
    </source>
</evidence>
<keyword evidence="3" id="KW-1185">Reference proteome</keyword>
<feature type="transmembrane region" description="Helical" evidence="1">
    <location>
        <begin position="66"/>
        <end position="90"/>
    </location>
</feature>
<name>A0A319DQG6_9EURO</name>
<dbReference type="Proteomes" id="UP000248340">
    <property type="component" value="Unassembled WGS sequence"/>
</dbReference>
<dbReference type="VEuPathDB" id="FungiDB:BO82DRAFT_80084"/>
<accession>A0A319DQG6</accession>
<organism evidence="2 3">
    <name type="scientific">Aspergillus uvarum CBS 121591</name>
    <dbReference type="NCBI Taxonomy" id="1448315"/>
    <lineage>
        <taxon>Eukaryota</taxon>
        <taxon>Fungi</taxon>
        <taxon>Dikarya</taxon>
        <taxon>Ascomycota</taxon>
        <taxon>Pezizomycotina</taxon>
        <taxon>Eurotiomycetes</taxon>
        <taxon>Eurotiomycetidae</taxon>
        <taxon>Eurotiales</taxon>
        <taxon>Aspergillaceae</taxon>
        <taxon>Aspergillus</taxon>
        <taxon>Aspergillus subgen. Circumdati</taxon>
    </lineage>
</organism>
<dbReference type="EMBL" id="KZ821701">
    <property type="protein sequence ID" value="PYH81482.1"/>
    <property type="molecule type" value="Genomic_DNA"/>
</dbReference>
<evidence type="ECO:0008006" key="4">
    <source>
        <dbReference type="Google" id="ProtNLM"/>
    </source>
</evidence>
<evidence type="ECO:0000256" key="1">
    <source>
        <dbReference type="SAM" id="Phobius"/>
    </source>
</evidence>
<dbReference type="RefSeq" id="XP_025491682.1">
    <property type="nucleotide sequence ID" value="XM_025641564.1"/>
</dbReference>